<accession>A0ABY6HVP5</accession>
<evidence type="ECO:0008006" key="4">
    <source>
        <dbReference type="Google" id="ProtNLM"/>
    </source>
</evidence>
<feature type="transmembrane region" description="Helical" evidence="1">
    <location>
        <begin position="349"/>
        <end position="369"/>
    </location>
</feature>
<sequence length="405" mass="45891">MLIPSWISFLLVITFLMIFSKKELVFTLTIGSIAFGLLSEVNIWISFASIITNLNVLILAASVGLLPILGAIMEESGLMVELIQKMDISKKNAMMISPAIFGLLPVAGGALMSAPLIEQIDTDSSDISRKIAINVWYRHLLILIYPLSTTLIVCTEIAGLKLYNTLAYLVIPFIIMFLIGYIFLIRNTLENSERHSRDLKVVVHHILPILIAPIFDFLGRSILTLLEPKGITFAYPEIFLFVGLCFSVLLALKFANLAPNRLNSAIRRMKVWRFPLLIIVIYFFLDIFTNSGVPEVIGSLNMNFTIFLLLGFFFGFSTGRVQLSLSFLIPIYLFQYAVLAMSYFNFTLIYLTTFLGYLMSPIHPCLAYTINYFKADYKQTFWRIATPTFVNLLIVLVVYHVVNFF</sequence>
<protein>
    <recommendedName>
        <fullName evidence="4">DUF401 family protein</fullName>
    </recommendedName>
</protein>
<evidence type="ECO:0000313" key="2">
    <source>
        <dbReference type="EMBL" id="UYP47580.1"/>
    </source>
</evidence>
<feature type="transmembrane region" description="Helical" evidence="1">
    <location>
        <begin position="50"/>
        <end position="73"/>
    </location>
</feature>
<dbReference type="InterPro" id="IPR007294">
    <property type="entry name" value="DUF401"/>
</dbReference>
<reference evidence="2" key="1">
    <citation type="submission" date="2022-09" db="EMBL/GenBank/DDBJ databases">
        <title>Actin cytoskeleton and complex cell architecture in an #Asgard archaeon.</title>
        <authorList>
            <person name="Ponce Toledo R.I."/>
            <person name="Schleper C."/>
            <person name="Rodrigues Oliveira T."/>
            <person name="Wollweber F."/>
            <person name="Xu J."/>
            <person name="Rittmann S."/>
            <person name="Klingl A."/>
            <person name="Pilhofer M."/>
        </authorList>
    </citation>
    <scope>NUCLEOTIDE SEQUENCE</scope>
    <source>
        <strain evidence="2">B-35</strain>
    </source>
</reference>
<dbReference type="EMBL" id="CP104013">
    <property type="protein sequence ID" value="UYP47580.1"/>
    <property type="molecule type" value="Genomic_DNA"/>
</dbReference>
<feature type="transmembrane region" description="Helical" evidence="1">
    <location>
        <begin position="6"/>
        <end position="38"/>
    </location>
</feature>
<keyword evidence="1" id="KW-0812">Transmembrane</keyword>
<feature type="transmembrane region" description="Helical" evidence="1">
    <location>
        <begin position="238"/>
        <end position="259"/>
    </location>
</feature>
<feature type="transmembrane region" description="Helical" evidence="1">
    <location>
        <begin position="166"/>
        <end position="185"/>
    </location>
</feature>
<keyword evidence="1" id="KW-0472">Membrane</keyword>
<evidence type="ECO:0000313" key="3">
    <source>
        <dbReference type="Proteomes" id="UP001208689"/>
    </source>
</evidence>
<name>A0ABY6HVP5_9ARCH</name>
<dbReference type="Proteomes" id="UP001208689">
    <property type="component" value="Chromosome"/>
</dbReference>
<organism evidence="2 3">
    <name type="scientific">Candidatus Lokiarchaeum ossiferum</name>
    <dbReference type="NCBI Taxonomy" id="2951803"/>
    <lineage>
        <taxon>Archaea</taxon>
        <taxon>Promethearchaeati</taxon>
        <taxon>Promethearchaeota</taxon>
        <taxon>Promethearchaeia</taxon>
        <taxon>Promethearchaeales</taxon>
        <taxon>Promethearchaeaceae</taxon>
        <taxon>Candidatus Lokiarchaeum</taxon>
    </lineage>
</organism>
<keyword evidence="1" id="KW-1133">Transmembrane helix</keyword>
<feature type="transmembrane region" description="Helical" evidence="1">
    <location>
        <begin position="135"/>
        <end position="160"/>
    </location>
</feature>
<dbReference type="PANTHER" id="PTHR39556">
    <property type="entry name" value="PROTEIN, PUTATIVE-RELATED"/>
    <property type="match status" value="1"/>
</dbReference>
<dbReference type="Pfam" id="PF04165">
    <property type="entry name" value="DUF401"/>
    <property type="match status" value="1"/>
</dbReference>
<dbReference type="PANTHER" id="PTHR39556:SF1">
    <property type="entry name" value="PROTEIN, PUTATIVE-RELATED"/>
    <property type="match status" value="1"/>
</dbReference>
<gene>
    <name evidence="2" type="ORF">NEF87_003865</name>
</gene>
<feature type="transmembrane region" description="Helical" evidence="1">
    <location>
        <begin position="381"/>
        <end position="402"/>
    </location>
</feature>
<feature type="transmembrane region" description="Helical" evidence="1">
    <location>
        <begin position="206"/>
        <end position="226"/>
    </location>
</feature>
<feature type="transmembrane region" description="Helical" evidence="1">
    <location>
        <begin position="296"/>
        <end position="316"/>
    </location>
</feature>
<keyword evidence="3" id="KW-1185">Reference proteome</keyword>
<feature type="transmembrane region" description="Helical" evidence="1">
    <location>
        <begin position="93"/>
        <end position="114"/>
    </location>
</feature>
<evidence type="ECO:0000256" key="1">
    <source>
        <dbReference type="SAM" id="Phobius"/>
    </source>
</evidence>
<feature type="transmembrane region" description="Helical" evidence="1">
    <location>
        <begin position="271"/>
        <end position="290"/>
    </location>
</feature>
<feature type="transmembrane region" description="Helical" evidence="1">
    <location>
        <begin position="323"/>
        <end position="343"/>
    </location>
</feature>
<proteinExistence type="predicted"/>